<dbReference type="KEGG" id="mel:Metbo_2310"/>
<reference evidence="1 2" key="2">
    <citation type="journal article" date="2014" name="Int. J. Syst. Evol. Microbiol.">
        <title>Methanobacterium paludis sp. nov. and a novel strain of Methanobacterium lacus isolated from northern peatlands.</title>
        <authorList>
            <person name="Cadillo-Quiroz H."/>
            <person name="Brauer S.L."/>
            <person name="Goodson N."/>
            <person name="Yavitt J.B."/>
            <person name="Zinder S.H."/>
        </authorList>
    </citation>
    <scope>NUCLEOTIDE SEQUENCE [LARGE SCALE GENOMIC DNA]</scope>
    <source>
        <strain evidence="1 2">AL-21</strain>
    </source>
</reference>
<evidence type="ECO:0000313" key="1">
    <source>
        <dbReference type="EMBL" id="ADZ10524.1"/>
    </source>
</evidence>
<organism evidence="1 2">
    <name type="scientific">Methanobacterium lacus (strain AL-21)</name>
    <dbReference type="NCBI Taxonomy" id="877455"/>
    <lineage>
        <taxon>Archaea</taxon>
        <taxon>Methanobacteriati</taxon>
        <taxon>Methanobacteriota</taxon>
        <taxon>Methanomada group</taxon>
        <taxon>Methanobacteria</taxon>
        <taxon>Methanobacteriales</taxon>
        <taxon>Methanobacteriaceae</taxon>
        <taxon>Methanobacterium</taxon>
    </lineage>
</organism>
<sequence length="313" mass="34247" precursor="true">MIKNVFLMLLMLALITSIGGIEGVSATNPCETHIGTNESFSYAHNVYMRNQADGQYVIYQKPKGYNNTKWIKYLFYRVQDDSRLLDTYKLVEIQNVTLVNNNLYSVNFPRTSVASVMAGTTSEEMGRGFESHVILISDDGSDIGVNSGTILSSINFYHESNSFTPNGDLSGLAKLQIIIKNNLYQGSMIAGNSTTTYTWNGETCTIATVDKWTKVLSDTEIASGKLAVLHGAASTMSPDDNGGVFNRDPSNKIYAHPGVNSTIIGESGGNVIGYGWFSDVTTEGWTLALYEHYDVAVNTVMSFLYTITAYVTG</sequence>
<dbReference type="EMBL" id="CP002551">
    <property type="protein sequence ID" value="ADZ10524.1"/>
    <property type="molecule type" value="Genomic_DNA"/>
</dbReference>
<evidence type="ECO:0000313" key="2">
    <source>
        <dbReference type="Proteomes" id="UP000007490"/>
    </source>
</evidence>
<accession>F0T617</accession>
<dbReference type="Proteomes" id="UP000007490">
    <property type="component" value="Chromosome"/>
</dbReference>
<gene>
    <name evidence="1" type="ordered locus">Metbo_2310</name>
</gene>
<protein>
    <submittedName>
        <fullName evidence="1">Uncharacterized protein</fullName>
    </submittedName>
</protein>
<keyword evidence="2" id="KW-1185">Reference proteome</keyword>
<dbReference type="AlphaFoldDB" id="F0T617"/>
<dbReference type="HOGENOM" id="CLU_887431_0_0_2"/>
<proteinExistence type="predicted"/>
<name>F0T617_METLA</name>
<reference evidence="2" key="1">
    <citation type="submission" date="2011-02" db="EMBL/GenBank/DDBJ databases">
        <title>Complete sequence of Methanobacterium sp. AL-21.</title>
        <authorList>
            <consortium name="US DOE Joint Genome Institute"/>
            <person name="Lucas S."/>
            <person name="Copeland A."/>
            <person name="Lapidus A."/>
            <person name="Cheng J.-F."/>
            <person name="Goodwin L."/>
            <person name="Pitluck S."/>
            <person name="Chertkov O."/>
            <person name="Detter J.C."/>
            <person name="Han C."/>
            <person name="Tapia R."/>
            <person name="Land M."/>
            <person name="Hauser L."/>
            <person name="Kyrpides N."/>
            <person name="Ivanova N."/>
            <person name="Mikhailova N."/>
            <person name="Pagani I."/>
            <person name="Cadillo-Quiroz H."/>
            <person name="Imachi H."/>
            <person name="Zinder S."/>
            <person name="Liu W."/>
            <person name="Woyke T."/>
        </authorList>
    </citation>
    <scope>NUCLEOTIDE SEQUENCE [LARGE SCALE GENOMIC DNA]</scope>
    <source>
        <strain evidence="2">AL-21</strain>
    </source>
</reference>